<name>A0A0K2TM11_LEPSM</name>
<dbReference type="GO" id="GO:0008270">
    <property type="term" value="F:zinc ion binding"/>
    <property type="evidence" value="ECO:0007669"/>
    <property type="project" value="UniProtKB-KW"/>
</dbReference>
<evidence type="ECO:0000256" key="4">
    <source>
        <dbReference type="ARBA" id="ARBA00023125"/>
    </source>
</evidence>
<accession>A0A0K2TM11</accession>
<evidence type="ECO:0000256" key="2">
    <source>
        <dbReference type="ARBA" id="ARBA00022771"/>
    </source>
</evidence>
<keyword evidence="3" id="KW-0862">Zinc</keyword>
<reference evidence="7" key="1">
    <citation type="submission" date="2014-05" db="EMBL/GenBank/DDBJ databases">
        <authorList>
            <person name="Chronopoulou M."/>
        </authorList>
    </citation>
    <scope>NUCLEOTIDE SEQUENCE</scope>
    <source>
        <tissue evidence="7">Whole organism</tissue>
    </source>
</reference>
<evidence type="ECO:0000259" key="6">
    <source>
        <dbReference type="PROSITE" id="PS50950"/>
    </source>
</evidence>
<protein>
    <submittedName>
        <fullName evidence="7">Putative LOC100570331 [Acyrthosiphon pisum]</fullName>
    </submittedName>
</protein>
<feature type="domain" description="THAP-type" evidence="6">
    <location>
        <begin position="1"/>
        <end position="50"/>
    </location>
</feature>
<dbReference type="PROSITE" id="PS50950">
    <property type="entry name" value="ZF_THAP"/>
    <property type="match status" value="1"/>
</dbReference>
<keyword evidence="2 5" id="KW-0863">Zinc-finger</keyword>
<evidence type="ECO:0000256" key="1">
    <source>
        <dbReference type="ARBA" id="ARBA00022723"/>
    </source>
</evidence>
<dbReference type="InterPro" id="IPR006612">
    <property type="entry name" value="THAP_Znf"/>
</dbReference>
<organism evidence="7">
    <name type="scientific">Lepeophtheirus salmonis</name>
    <name type="common">Salmon louse</name>
    <name type="synonym">Caligus salmonis</name>
    <dbReference type="NCBI Taxonomy" id="72036"/>
    <lineage>
        <taxon>Eukaryota</taxon>
        <taxon>Metazoa</taxon>
        <taxon>Ecdysozoa</taxon>
        <taxon>Arthropoda</taxon>
        <taxon>Crustacea</taxon>
        <taxon>Multicrustacea</taxon>
        <taxon>Hexanauplia</taxon>
        <taxon>Copepoda</taxon>
        <taxon>Siphonostomatoida</taxon>
        <taxon>Caligidae</taxon>
        <taxon>Lepeophtheirus</taxon>
    </lineage>
</organism>
<evidence type="ECO:0000313" key="7">
    <source>
        <dbReference type="EMBL" id="CDW26672.1"/>
    </source>
</evidence>
<dbReference type="OrthoDB" id="6611034at2759"/>
<dbReference type="GO" id="GO:0003677">
    <property type="term" value="F:DNA binding"/>
    <property type="evidence" value="ECO:0007669"/>
    <property type="project" value="UniProtKB-UniRule"/>
</dbReference>
<keyword evidence="1" id="KW-0479">Metal-binding</keyword>
<dbReference type="AlphaFoldDB" id="A0A0K2TM11"/>
<keyword evidence="4 5" id="KW-0238">DNA-binding</keyword>
<evidence type="ECO:0000256" key="3">
    <source>
        <dbReference type="ARBA" id="ARBA00022833"/>
    </source>
</evidence>
<dbReference type="Pfam" id="PF05485">
    <property type="entry name" value="THAP"/>
    <property type="match status" value="1"/>
</dbReference>
<dbReference type="SUPFAM" id="SSF57716">
    <property type="entry name" value="Glucocorticoid receptor-like (DNA-binding domain)"/>
    <property type="match status" value="1"/>
</dbReference>
<evidence type="ECO:0000256" key="5">
    <source>
        <dbReference type="PROSITE-ProRule" id="PRU00309"/>
    </source>
</evidence>
<dbReference type="EMBL" id="HACA01009311">
    <property type="protein sequence ID" value="CDW26672.1"/>
    <property type="molecule type" value="Transcribed_RNA"/>
</dbReference>
<sequence length="64" mass="7586">MLWINVIIRANWTPTKDSRVCQAHFEESIFLRKSPEGRWHLIHITIPTLLEHSKIIKNESSHLI</sequence>
<proteinExistence type="predicted"/>